<protein>
    <submittedName>
        <fullName evidence="1">Uncharacterized protein</fullName>
    </submittedName>
</protein>
<sequence>LPCFFMPKTCLHRLLYVIVKHEETCRHPRRKASGFPAIPDAQHGKRIPKHLEIKSSTILPYTLITNSKMNVRTKTIKPFILPFGSNEGFQL</sequence>
<name>A0A3D8VMB5_9BACI</name>
<evidence type="ECO:0000313" key="1">
    <source>
        <dbReference type="EMBL" id="RDY70500.1"/>
    </source>
</evidence>
<accession>A0A3D8VMB5</accession>
<proteinExistence type="predicted"/>
<organism evidence="1 2">
    <name type="scientific">Halobacillus trueperi</name>
    <dbReference type="NCBI Taxonomy" id="156205"/>
    <lineage>
        <taxon>Bacteria</taxon>
        <taxon>Bacillati</taxon>
        <taxon>Bacillota</taxon>
        <taxon>Bacilli</taxon>
        <taxon>Bacillales</taxon>
        <taxon>Bacillaceae</taxon>
        <taxon>Halobacillus</taxon>
    </lineage>
</organism>
<dbReference type="Proteomes" id="UP000257032">
    <property type="component" value="Unassembled WGS sequence"/>
</dbReference>
<dbReference type="AlphaFoldDB" id="A0A3D8VMB5"/>
<evidence type="ECO:0000313" key="2">
    <source>
        <dbReference type="Proteomes" id="UP000257032"/>
    </source>
</evidence>
<comment type="caution">
    <text evidence="1">The sequence shown here is derived from an EMBL/GenBank/DDBJ whole genome shotgun (WGS) entry which is preliminary data.</text>
</comment>
<gene>
    <name evidence="1" type="ORF">DXT76_12550</name>
</gene>
<feature type="non-terminal residue" evidence="1">
    <location>
        <position position="1"/>
    </location>
</feature>
<dbReference type="EMBL" id="QTLC01000045">
    <property type="protein sequence ID" value="RDY70500.1"/>
    <property type="molecule type" value="Genomic_DNA"/>
</dbReference>
<reference evidence="1 2" key="1">
    <citation type="submission" date="2018-08" db="EMBL/GenBank/DDBJ databases">
        <title>Genome sequence of strict halophilic Halobacillus trueperi SS1 isolated from Lunsu, a salty water body of North West Himalayas.</title>
        <authorList>
            <person name="Gupta S."/>
            <person name="Sharma P."/>
            <person name="Dev K."/>
            <person name="Baumler D."/>
            <person name="Sourirajan A."/>
        </authorList>
    </citation>
    <scope>NUCLEOTIDE SEQUENCE [LARGE SCALE GENOMIC DNA]</scope>
    <source>
        <strain evidence="1 2">SS1</strain>
    </source>
</reference>